<dbReference type="Proteomes" id="UP000555756">
    <property type="component" value="Unassembled WGS sequence"/>
</dbReference>
<dbReference type="AlphaFoldDB" id="A0A7W4JUA8"/>
<reference evidence="1 2" key="1">
    <citation type="submission" date="2020-04" db="EMBL/GenBank/DDBJ databases">
        <title>Description of novel Gluconacetobacter.</title>
        <authorList>
            <person name="Sombolestani A."/>
        </authorList>
    </citation>
    <scope>NUCLEOTIDE SEQUENCE [LARGE SCALE GENOMIC DNA]</scope>
    <source>
        <strain evidence="1 2">LMG 21311</strain>
    </source>
</reference>
<protein>
    <recommendedName>
        <fullName evidence="3">Lectin-like protein BA14k</fullName>
    </recommendedName>
</protein>
<evidence type="ECO:0000313" key="2">
    <source>
        <dbReference type="Proteomes" id="UP000555756"/>
    </source>
</evidence>
<name>A0A7W4JUA8_9PROT</name>
<evidence type="ECO:0008006" key="3">
    <source>
        <dbReference type="Google" id="ProtNLM"/>
    </source>
</evidence>
<proteinExistence type="predicted"/>
<accession>A0A7W4JUA8</accession>
<comment type="caution">
    <text evidence="1">The sequence shown here is derived from an EMBL/GenBank/DDBJ whole genome shotgun (WGS) entry which is preliminary data.</text>
</comment>
<gene>
    <name evidence="1" type="ORF">HLH34_13550</name>
</gene>
<organism evidence="1 2">
    <name type="scientific">Gluconacetobacter azotocaptans</name>
    <dbReference type="NCBI Taxonomy" id="142834"/>
    <lineage>
        <taxon>Bacteria</taxon>
        <taxon>Pseudomonadati</taxon>
        <taxon>Pseudomonadota</taxon>
        <taxon>Alphaproteobacteria</taxon>
        <taxon>Acetobacterales</taxon>
        <taxon>Acetobacteraceae</taxon>
        <taxon>Gluconacetobacter</taxon>
    </lineage>
</organism>
<sequence length="109" mass="10915">MLSGLAACAPQPATRPVAQAPVARRPPLQFAPGTVVEAPPPANEAQLVNDPSAPLNTPLCGAAAREAVAAGARVNPAPLVSGNSCVASACFDPLTSTFIGADGHRHVCR</sequence>
<evidence type="ECO:0000313" key="1">
    <source>
        <dbReference type="EMBL" id="MBB2190974.1"/>
    </source>
</evidence>
<dbReference type="EMBL" id="JABEQF010000011">
    <property type="protein sequence ID" value="MBB2190974.1"/>
    <property type="molecule type" value="Genomic_DNA"/>
</dbReference>
<keyword evidence="2" id="KW-1185">Reference proteome</keyword>